<name>A0ABS4JZ35_9CLOT</name>
<evidence type="ECO:0000313" key="2">
    <source>
        <dbReference type="Proteomes" id="UP001519308"/>
    </source>
</evidence>
<dbReference type="EMBL" id="JAGGLL010000003">
    <property type="protein sequence ID" value="MBP2020789.1"/>
    <property type="molecule type" value="Genomic_DNA"/>
</dbReference>
<dbReference type="Gene3D" id="3.20.20.80">
    <property type="entry name" value="Glycosidases"/>
    <property type="match status" value="2"/>
</dbReference>
<dbReference type="Proteomes" id="UP001519308">
    <property type="component" value="Unassembled WGS sequence"/>
</dbReference>
<evidence type="ECO:0000313" key="1">
    <source>
        <dbReference type="EMBL" id="MBP2020789.1"/>
    </source>
</evidence>
<dbReference type="RefSeq" id="WP_209649324.1">
    <property type="nucleotide sequence ID" value="NZ_JAGGLL010000003.1"/>
</dbReference>
<keyword evidence="2" id="KW-1185">Reference proteome</keyword>
<organism evidence="1 2">
    <name type="scientific">Clostridium punense</name>
    <dbReference type="NCBI Taxonomy" id="1054297"/>
    <lineage>
        <taxon>Bacteria</taxon>
        <taxon>Bacillati</taxon>
        <taxon>Bacillota</taxon>
        <taxon>Clostridia</taxon>
        <taxon>Eubacteriales</taxon>
        <taxon>Clostridiaceae</taxon>
        <taxon>Clostridium</taxon>
    </lineage>
</organism>
<dbReference type="SUPFAM" id="SSF51445">
    <property type="entry name" value="(Trans)glycosidases"/>
    <property type="match status" value="1"/>
</dbReference>
<protein>
    <recommendedName>
        <fullName evidence="3">Family 2 glycosyl transferase</fullName>
    </recommendedName>
</protein>
<evidence type="ECO:0008006" key="3">
    <source>
        <dbReference type="Google" id="ProtNLM"/>
    </source>
</evidence>
<sequence>MRKYFISIFLVTSLLFLLFDNYGHVRDFFLIQNKDEISYNSRVDDKYFSLFKFGQWKRTFITGVNIGAGKPGYFPGEHGITKEDYLRWFKYIEDLNVNSIRVYTLLSPDFYEALYEHNKNSIKPLYVFHGVWVNEEKVSEYEDAYNPDLKEDFTNEIKQIIDVIHGNADIPMKKGHAGGKYSFDISNYVIGWILGIEWDPYFVIGTNEKNPDKTTYNGEYLYSKDCSPFEAFLTEIGDMTIEYETKSYGYQRPLSFTNWVTTDMLSHPNEPLKKEDLVSVNTEHIKYKNSFKCGLFASYHIYPYYPDFMNYEEEYRNFKDDEGNINTYKAYLRDLRKEHNIPVLVAEYGVPSSRGMAHKNIHMDFNQGNNDETMQGIINNHMLKDIVDEGYAGALAFTWQDEWFKRTWNTMDYDLPERRPFWSNVETNEQMFGILAFDPGQENSICDVDGDYSEWIENKDKFSIRDDNVYIRHDERYVYFLIKSENLRNNCVTYIPIDIKPNQGNTSYTEANLGFKAPIDVLIKIDKNSDSRILIDAYYDSFSYHYGKLLGFIDYNNDYSKDNTGIFTPIYLALNRGLFLPVDKVSLPFEKYETGKLLSGNGNPKSKVYNSLTDYAMKDNVLEIRIPWALLNVMDPSQKLVMDDLYKYGIKPYSIEGFYSGLIILSEEKKQLVNNDMTFYSWNNWEEPQYHERLKKSYYVMKDYYKYILKYFKYKLGE</sequence>
<gene>
    <name evidence="1" type="ORF">J2Z44_000573</name>
</gene>
<accession>A0ABS4JZ35</accession>
<comment type="caution">
    <text evidence="1">The sequence shown here is derived from an EMBL/GenBank/DDBJ whole genome shotgun (WGS) entry which is preliminary data.</text>
</comment>
<reference evidence="1 2" key="1">
    <citation type="submission" date="2021-03" db="EMBL/GenBank/DDBJ databases">
        <title>Genomic Encyclopedia of Type Strains, Phase IV (KMG-IV): sequencing the most valuable type-strain genomes for metagenomic binning, comparative biology and taxonomic classification.</title>
        <authorList>
            <person name="Goeker M."/>
        </authorList>
    </citation>
    <scope>NUCLEOTIDE SEQUENCE [LARGE SCALE GENOMIC DNA]</scope>
    <source>
        <strain evidence="1 2">DSM 28650</strain>
    </source>
</reference>
<proteinExistence type="predicted"/>
<dbReference type="InterPro" id="IPR017853">
    <property type="entry name" value="GH"/>
</dbReference>